<keyword evidence="4 9" id="KW-0732">Signal</keyword>
<keyword evidence="7" id="KW-0393">Immunoglobulin domain</keyword>
<dbReference type="InterPro" id="IPR016147">
    <property type="entry name" value="Pili_assmbl_chaperone_N"/>
</dbReference>
<evidence type="ECO:0000313" key="13">
    <source>
        <dbReference type="Proteomes" id="UP000189966"/>
    </source>
</evidence>
<keyword evidence="5" id="KW-0574">Periplasm</keyword>
<dbReference type="Gene3D" id="2.60.40.10">
    <property type="entry name" value="Immunoglobulins"/>
    <property type="match status" value="2"/>
</dbReference>
<feature type="domain" description="Pili assembly chaperone N-terminal" evidence="10">
    <location>
        <begin position="24"/>
        <end position="139"/>
    </location>
</feature>
<dbReference type="InterPro" id="IPR018046">
    <property type="entry name" value="Pili_assmbl_chaperone_CS"/>
</dbReference>
<dbReference type="OrthoDB" id="9131059at2"/>
<dbReference type="PRINTS" id="PR00969">
    <property type="entry name" value="CHAPERONPILI"/>
</dbReference>
<evidence type="ECO:0000256" key="7">
    <source>
        <dbReference type="ARBA" id="ARBA00023319"/>
    </source>
</evidence>
<dbReference type="Pfam" id="PF00345">
    <property type="entry name" value="PapD_N"/>
    <property type="match status" value="1"/>
</dbReference>
<evidence type="ECO:0000256" key="8">
    <source>
        <dbReference type="RuleBase" id="RU003918"/>
    </source>
</evidence>
<feature type="signal peptide" evidence="9">
    <location>
        <begin position="1"/>
        <end position="22"/>
    </location>
</feature>
<evidence type="ECO:0000256" key="2">
    <source>
        <dbReference type="ARBA" id="ARBA00007399"/>
    </source>
</evidence>
<dbReference type="InterPro" id="IPR050643">
    <property type="entry name" value="Periplasmic_pilus_chap"/>
</dbReference>
<accession>A0A1T5I5W4</accession>
<dbReference type="SUPFAM" id="SSF49584">
    <property type="entry name" value="Periplasmic chaperone C-domain"/>
    <property type="match status" value="1"/>
</dbReference>
<dbReference type="SUPFAM" id="SSF49354">
    <property type="entry name" value="PapD-like"/>
    <property type="match status" value="1"/>
</dbReference>
<dbReference type="AlphaFoldDB" id="A0A1T5I5W4"/>
<comment type="similarity">
    <text evidence="2 8">Belongs to the periplasmic pilus chaperone family.</text>
</comment>
<evidence type="ECO:0000256" key="3">
    <source>
        <dbReference type="ARBA" id="ARBA00022558"/>
    </source>
</evidence>
<dbReference type="GO" id="GO:0071555">
    <property type="term" value="P:cell wall organization"/>
    <property type="evidence" value="ECO:0007669"/>
    <property type="project" value="InterPro"/>
</dbReference>
<evidence type="ECO:0000256" key="1">
    <source>
        <dbReference type="ARBA" id="ARBA00004418"/>
    </source>
</evidence>
<evidence type="ECO:0000256" key="9">
    <source>
        <dbReference type="SAM" id="SignalP"/>
    </source>
</evidence>
<name>A0A1T5I5W4_9GAMM</name>
<reference evidence="12 13" key="1">
    <citation type="submission" date="2017-02" db="EMBL/GenBank/DDBJ databases">
        <authorList>
            <person name="Peterson S.W."/>
        </authorList>
    </citation>
    <scope>NUCLEOTIDE SEQUENCE [LARGE SCALE GENOMIC DNA]</scope>
    <source>
        <strain evidence="13">type strain: NCCB 100098</strain>
    </source>
</reference>
<dbReference type="InterPro" id="IPR008962">
    <property type="entry name" value="PapD-like_sf"/>
</dbReference>
<feature type="chain" id="PRO_5012933784" evidence="9">
    <location>
        <begin position="23"/>
        <end position="230"/>
    </location>
</feature>
<dbReference type="InterPro" id="IPR036316">
    <property type="entry name" value="Pili_assmbl_chap_C_dom_sf"/>
</dbReference>
<organism evidence="12 13">
    <name type="scientific">Photobacterium piscicola</name>
    <dbReference type="NCBI Taxonomy" id="1378299"/>
    <lineage>
        <taxon>Bacteria</taxon>
        <taxon>Pseudomonadati</taxon>
        <taxon>Pseudomonadota</taxon>
        <taxon>Gammaproteobacteria</taxon>
        <taxon>Vibrionales</taxon>
        <taxon>Vibrionaceae</taxon>
        <taxon>Photobacterium</taxon>
    </lineage>
</organism>
<evidence type="ECO:0000259" key="11">
    <source>
        <dbReference type="Pfam" id="PF02753"/>
    </source>
</evidence>
<dbReference type="Proteomes" id="UP000189966">
    <property type="component" value="Unassembled WGS sequence"/>
</dbReference>
<evidence type="ECO:0000256" key="6">
    <source>
        <dbReference type="ARBA" id="ARBA00023186"/>
    </source>
</evidence>
<keyword evidence="3" id="KW-1029">Fimbrium biogenesis</keyword>
<dbReference type="InterPro" id="IPR001829">
    <property type="entry name" value="Pili_assmbl_chaperone_bac"/>
</dbReference>
<dbReference type="EMBL" id="FUZI01000014">
    <property type="protein sequence ID" value="SKC34255.1"/>
    <property type="molecule type" value="Genomic_DNA"/>
</dbReference>
<dbReference type="RefSeq" id="WP_080159140.1">
    <property type="nucleotide sequence ID" value="NZ_FUZI01000014.1"/>
</dbReference>
<dbReference type="GO" id="GO:0030288">
    <property type="term" value="C:outer membrane-bounded periplasmic space"/>
    <property type="evidence" value="ECO:0007669"/>
    <property type="project" value="InterPro"/>
</dbReference>
<protein>
    <submittedName>
        <fullName evidence="12">Chaperone protein FaeE</fullName>
    </submittedName>
</protein>
<sequence>MKTKLIFTLLLTLCTFSQSAFAAFILNGTRFVYDEGHKNISFEISNESKETYGGQVWIDNVLIPKEDVAFVPMPSFFKIEGGKTQVIRIMKITDKLPKDKESIFWLNVQEIPPVNKDQNNVMVVAVNTQVKLIYRPTAIIKGRKDAESKMLLKKEGKAYVLNNPTPYYFAVTELKVNGKVITLSKELSNKLGMIAPQSSTLLSGVKLTPTSKVVVDAIDDYGAINKYEVK</sequence>
<dbReference type="PANTHER" id="PTHR30251">
    <property type="entry name" value="PILUS ASSEMBLY CHAPERONE"/>
    <property type="match status" value="1"/>
</dbReference>
<evidence type="ECO:0000259" key="10">
    <source>
        <dbReference type="Pfam" id="PF00345"/>
    </source>
</evidence>
<evidence type="ECO:0000313" key="12">
    <source>
        <dbReference type="EMBL" id="SKC34255.1"/>
    </source>
</evidence>
<feature type="domain" description="Pili assembly chaperone C-terminal" evidence="11">
    <location>
        <begin position="161"/>
        <end position="225"/>
    </location>
</feature>
<comment type="subcellular location">
    <subcellularLocation>
        <location evidence="1 8">Periplasm</location>
    </subcellularLocation>
</comment>
<evidence type="ECO:0000256" key="5">
    <source>
        <dbReference type="ARBA" id="ARBA00022764"/>
    </source>
</evidence>
<dbReference type="PANTHER" id="PTHR30251:SF2">
    <property type="entry name" value="FIMBRIAL CHAPERONE YADV-RELATED"/>
    <property type="match status" value="1"/>
</dbReference>
<proteinExistence type="inferred from homology"/>
<gene>
    <name evidence="12" type="primary">faeE</name>
    <name evidence="12" type="ORF">CZ809_03867</name>
</gene>
<keyword evidence="6 8" id="KW-0143">Chaperone</keyword>
<dbReference type="NCBIfam" id="NF011758">
    <property type="entry name" value="PRK15211.1"/>
    <property type="match status" value="1"/>
</dbReference>
<dbReference type="PROSITE" id="PS00635">
    <property type="entry name" value="PILI_CHAPERONE"/>
    <property type="match status" value="1"/>
</dbReference>
<dbReference type="Pfam" id="PF02753">
    <property type="entry name" value="PapD_C"/>
    <property type="match status" value="1"/>
</dbReference>
<dbReference type="InterPro" id="IPR016148">
    <property type="entry name" value="Pili_assmbl_chaperone_C"/>
</dbReference>
<evidence type="ECO:0000256" key="4">
    <source>
        <dbReference type="ARBA" id="ARBA00022729"/>
    </source>
</evidence>
<dbReference type="InterPro" id="IPR013783">
    <property type="entry name" value="Ig-like_fold"/>
</dbReference>